<sequence length="34" mass="3710">MIGFLQGAVRFETLTLVLSMLQKPGKHLPVASIL</sequence>
<dbReference type="EMBL" id="BARV01008375">
    <property type="protein sequence ID" value="GAI03288.1"/>
    <property type="molecule type" value="Genomic_DNA"/>
</dbReference>
<protein>
    <submittedName>
        <fullName evidence="1">Uncharacterized protein</fullName>
    </submittedName>
</protein>
<dbReference type="AlphaFoldDB" id="X1K9K9"/>
<proteinExistence type="predicted"/>
<comment type="caution">
    <text evidence="1">The sequence shown here is derived from an EMBL/GenBank/DDBJ whole genome shotgun (WGS) entry which is preliminary data.</text>
</comment>
<gene>
    <name evidence="1" type="ORF">S06H3_16851</name>
</gene>
<organism evidence="1">
    <name type="scientific">marine sediment metagenome</name>
    <dbReference type="NCBI Taxonomy" id="412755"/>
    <lineage>
        <taxon>unclassified sequences</taxon>
        <taxon>metagenomes</taxon>
        <taxon>ecological metagenomes</taxon>
    </lineage>
</organism>
<name>X1K9K9_9ZZZZ</name>
<evidence type="ECO:0000313" key="1">
    <source>
        <dbReference type="EMBL" id="GAI03288.1"/>
    </source>
</evidence>
<accession>X1K9K9</accession>
<reference evidence="1" key="1">
    <citation type="journal article" date="2014" name="Front. Microbiol.">
        <title>High frequency of phylogenetically diverse reductive dehalogenase-homologous genes in deep subseafloor sedimentary metagenomes.</title>
        <authorList>
            <person name="Kawai M."/>
            <person name="Futagami T."/>
            <person name="Toyoda A."/>
            <person name="Takaki Y."/>
            <person name="Nishi S."/>
            <person name="Hori S."/>
            <person name="Arai W."/>
            <person name="Tsubouchi T."/>
            <person name="Morono Y."/>
            <person name="Uchiyama I."/>
            <person name="Ito T."/>
            <person name="Fujiyama A."/>
            <person name="Inagaki F."/>
            <person name="Takami H."/>
        </authorList>
    </citation>
    <scope>NUCLEOTIDE SEQUENCE</scope>
    <source>
        <strain evidence="1">Expedition CK06-06</strain>
    </source>
</reference>
<feature type="non-terminal residue" evidence="1">
    <location>
        <position position="34"/>
    </location>
</feature>